<accession>H6LC00</accession>
<evidence type="ECO:0000256" key="1">
    <source>
        <dbReference type="SAM" id="Phobius"/>
    </source>
</evidence>
<reference evidence="2 3" key="2">
    <citation type="journal article" date="2012" name="PLoS ONE">
        <title>An ancient pathway combining carbon dioxide fixation with the generation and utilization of a sodium ion gradient for ATP synthesis.</title>
        <authorList>
            <person name="Poehlein A."/>
            <person name="Schmidt S."/>
            <person name="Kaster A.K."/>
            <person name="Goenrich M."/>
            <person name="Vollmers J."/>
            <person name="Thurmer A."/>
            <person name="Bertsch J."/>
            <person name="Schuchmann K."/>
            <person name="Voigt B."/>
            <person name="Hecker M."/>
            <person name="Daniel R."/>
            <person name="Thauer R.K."/>
            <person name="Gottschalk G."/>
            <person name="Muller V."/>
        </authorList>
    </citation>
    <scope>NUCLEOTIDE SEQUENCE [LARGE SCALE GENOMIC DNA]</scope>
    <source>
        <strain evidence="3">ATCC 29683 / DSM 1030 / JCM 2381 / KCTC 1655 / WB1</strain>
    </source>
</reference>
<dbReference type="STRING" id="931626.Awo_c21740"/>
<dbReference type="AlphaFoldDB" id="H6LC00"/>
<evidence type="ECO:0000313" key="2">
    <source>
        <dbReference type="EMBL" id="AFA48948.1"/>
    </source>
</evidence>
<feature type="transmembrane region" description="Helical" evidence="1">
    <location>
        <begin position="101"/>
        <end position="119"/>
    </location>
</feature>
<dbReference type="EMBL" id="CP002987">
    <property type="protein sequence ID" value="AFA48948.1"/>
    <property type="molecule type" value="Genomic_DNA"/>
</dbReference>
<keyword evidence="1" id="KW-0472">Membrane</keyword>
<sequence length="156" mass="16962">MKEIGTVKALKGKNAEIEIKRNTACGDCGACHVSKDQSVMLTTANNPIKAKIGETVEVEMEFANVFVAAFIMYGIPLVAFVLGSSGVYFLVGALNIGWDQVVSSFLAGICLTAVAYVVIRKLDRKGRFNSKYQPIVTAIIEKKETIKTPMESRMGH</sequence>
<reference evidence="3" key="1">
    <citation type="submission" date="2011-07" db="EMBL/GenBank/DDBJ databases">
        <title>Complete genome sequence of Acetobacterium woodii.</title>
        <authorList>
            <person name="Poehlein A."/>
            <person name="Schmidt S."/>
            <person name="Kaster A.-K."/>
            <person name="Goenrich M."/>
            <person name="Vollmers J."/>
            <person name="Thuermer A."/>
            <person name="Gottschalk G."/>
            <person name="Thauer R.K."/>
            <person name="Daniel R."/>
            <person name="Mueller V."/>
        </authorList>
    </citation>
    <scope>NUCLEOTIDE SEQUENCE [LARGE SCALE GENOMIC DNA]</scope>
    <source>
        <strain evidence="3">ATCC 29683 / DSM 1030 / JCM 2381 / KCTC 1655 / WB1</strain>
    </source>
</reference>
<dbReference type="InterPro" id="IPR026268">
    <property type="entry name" value="RseC"/>
</dbReference>
<dbReference type="PANTHER" id="PTHR35867:SF1">
    <property type="entry name" value="PROTEIN RSEC"/>
    <property type="match status" value="1"/>
</dbReference>
<dbReference type="PIRSF" id="PIRSF004923">
    <property type="entry name" value="RseC"/>
    <property type="match status" value="1"/>
</dbReference>
<dbReference type="HOGENOM" id="CLU_124911_2_1_9"/>
<dbReference type="Proteomes" id="UP000007177">
    <property type="component" value="Chromosome"/>
</dbReference>
<dbReference type="PANTHER" id="PTHR35867">
    <property type="entry name" value="PROTEIN RSEC"/>
    <property type="match status" value="1"/>
</dbReference>
<organism evidence="2 3">
    <name type="scientific">Acetobacterium woodii (strain ATCC 29683 / DSM 1030 / JCM 2381 / KCTC 1655 / WB1)</name>
    <dbReference type="NCBI Taxonomy" id="931626"/>
    <lineage>
        <taxon>Bacteria</taxon>
        <taxon>Bacillati</taxon>
        <taxon>Bacillota</taxon>
        <taxon>Clostridia</taxon>
        <taxon>Eubacteriales</taxon>
        <taxon>Eubacteriaceae</taxon>
        <taxon>Acetobacterium</taxon>
    </lineage>
</organism>
<dbReference type="OrthoDB" id="307768at2"/>
<keyword evidence="1" id="KW-1133">Transmembrane helix</keyword>
<proteinExistence type="predicted"/>
<protein>
    <submittedName>
        <fullName evidence="2">Putative sigma E factor regulator</fullName>
    </submittedName>
</protein>
<dbReference type="InterPro" id="IPR007359">
    <property type="entry name" value="SigmaE_reg_RseC_MucC"/>
</dbReference>
<dbReference type="RefSeq" id="WP_014356548.1">
    <property type="nucleotide sequence ID" value="NC_016894.1"/>
</dbReference>
<dbReference type="Pfam" id="PF04246">
    <property type="entry name" value="RseC_MucC"/>
    <property type="match status" value="1"/>
</dbReference>
<evidence type="ECO:0000313" key="3">
    <source>
        <dbReference type="Proteomes" id="UP000007177"/>
    </source>
</evidence>
<gene>
    <name evidence="2" type="ordered locus">Awo_c21740</name>
</gene>
<dbReference type="KEGG" id="awo:Awo_c21740"/>
<dbReference type="eggNOG" id="COG3086">
    <property type="taxonomic scope" value="Bacteria"/>
</dbReference>
<name>H6LC00_ACEWD</name>
<feature type="transmembrane region" description="Helical" evidence="1">
    <location>
        <begin position="65"/>
        <end position="89"/>
    </location>
</feature>
<keyword evidence="3" id="KW-1185">Reference proteome</keyword>
<keyword evidence="1" id="KW-0812">Transmembrane</keyword>